<dbReference type="AlphaFoldDB" id="A0A9Q0TQL6"/>
<feature type="compositionally biased region" description="Acidic residues" evidence="1">
    <location>
        <begin position="119"/>
        <end position="132"/>
    </location>
</feature>
<evidence type="ECO:0000256" key="1">
    <source>
        <dbReference type="SAM" id="MobiDB-lite"/>
    </source>
</evidence>
<organism evidence="2 3">
    <name type="scientific">Salix koriyanagi</name>
    <dbReference type="NCBI Taxonomy" id="2511006"/>
    <lineage>
        <taxon>Eukaryota</taxon>
        <taxon>Viridiplantae</taxon>
        <taxon>Streptophyta</taxon>
        <taxon>Embryophyta</taxon>
        <taxon>Tracheophyta</taxon>
        <taxon>Spermatophyta</taxon>
        <taxon>Magnoliopsida</taxon>
        <taxon>eudicotyledons</taxon>
        <taxon>Gunneridae</taxon>
        <taxon>Pentapetalae</taxon>
        <taxon>rosids</taxon>
        <taxon>fabids</taxon>
        <taxon>Malpighiales</taxon>
        <taxon>Salicaceae</taxon>
        <taxon>Saliceae</taxon>
        <taxon>Salix</taxon>
    </lineage>
</organism>
<reference evidence="2" key="2">
    <citation type="journal article" date="2023" name="Int. J. Mol. Sci.">
        <title>De Novo Assembly and Annotation of 11 Diverse Shrub Willow (Salix) Genomes Reveals Novel Gene Organization in Sex-Linked Regions.</title>
        <authorList>
            <person name="Hyden B."/>
            <person name="Feng K."/>
            <person name="Yates T.B."/>
            <person name="Jawdy S."/>
            <person name="Cereghino C."/>
            <person name="Smart L.B."/>
            <person name="Muchero W."/>
        </authorList>
    </citation>
    <scope>NUCLEOTIDE SEQUENCE</scope>
    <source>
        <tissue evidence="2">Shoot tip</tissue>
    </source>
</reference>
<feature type="region of interest" description="Disordered" evidence="1">
    <location>
        <begin position="22"/>
        <end position="46"/>
    </location>
</feature>
<sequence>MGVKVATTTYFQWSQPIIHHSPSSSQTLASAVSSPSSKGQRRLNGTGGGVLLCRCLQRLDRWTLFGTPLTNLQRARSYEFPKSRGQTIKRASSASLDAFSDEEFSKKIQELALRFQLSDDEDDGSDAVDSESEILSHSGDNLGEY</sequence>
<keyword evidence="3" id="KW-1185">Reference proteome</keyword>
<comment type="caution">
    <text evidence="2">The sequence shown here is derived from an EMBL/GenBank/DDBJ whole genome shotgun (WGS) entry which is preliminary data.</text>
</comment>
<accession>A0A9Q0TQL6</accession>
<gene>
    <name evidence="2" type="ORF">OIU74_008716</name>
</gene>
<evidence type="ECO:0000313" key="3">
    <source>
        <dbReference type="Proteomes" id="UP001151752"/>
    </source>
</evidence>
<dbReference type="EMBL" id="JAPFFM010000014">
    <property type="protein sequence ID" value="KAJ6716032.1"/>
    <property type="molecule type" value="Genomic_DNA"/>
</dbReference>
<proteinExistence type="predicted"/>
<reference evidence="2" key="1">
    <citation type="submission" date="2022-11" db="EMBL/GenBank/DDBJ databases">
        <authorList>
            <person name="Hyden B.L."/>
            <person name="Feng K."/>
            <person name="Yates T."/>
            <person name="Jawdy S."/>
            <person name="Smart L.B."/>
            <person name="Muchero W."/>
        </authorList>
    </citation>
    <scope>NUCLEOTIDE SEQUENCE</scope>
    <source>
        <tissue evidence="2">Shoot tip</tissue>
    </source>
</reference>
<protein>
    <submittedName>
        <fullName evidence="2">TETRATRICOPEPTIDE-LIKE HELICAL DOMAIN-CONTAINING PROTEIN-RELATED</fullName>
    </submittedName>
</protein>
<feature type="region of interest" description="Disordered" evidence="1">
    <location>
        <begin position="119"/>
        <end position="145"/>
    </location>
</feature>
<evidence type="ECO:0000313" key="2">
    <source>
        <dbReference type="EMBL" id="KAJ6716032.1"/>
    </source>
</evidence>
<dbReference type="Proteomes" id="UP001151752">
    <property type="component" value="Chromosome 9"/>
</dbReference>
<name>A0A9Q0TQL6_9ROSI</name>
<feature type="compositionally biased region" description="Low complexity" evidence="1">
    <location>
        <begin position="22"/>
        <end position="37"/>
    </location>
</feature>